<name>A0A1H0JFP2_9PSED</name>
<gene>
    <name evidence="2" type="ORF">SAMN05216193_11158</name>
</gene>
<reference evidence="3" key="1">
    <citation type="submission" date="2016-10" db="EMBL/GenBank/DDBJ databases">
        <authorList>
            <person name="Varghese N."/>
            <person name="Submissions S."/>
        </authorList>
    </citation>
    <scope>NUCLEOTIDE SEQUENCE [LARGE SCALE GENOMIC DNA]</scope>
    <source>
        <strain evidence="3">JCM 21621</strain>
    </source>
</reference>
<evidence type="ECO:0008006" key="4">
    <source>
        <dbReference type="Google" id="ProtNLM"/>
    </source>
</evidence>
<proteinExistence type="predicted"/>
<keyword evidence="1" id="KW-1133">Transmembrane helix</keyword>
<dbReference type="EMBL" id="FNIJ01000011">
    <property type="protein sequence ID" value="SDO42259.1"/>
    <property type="molecule type" value="Genomic_DNA"/>
</dbReference>
<keyword evidence="1" id="KW-0472">Membrane</keyword>
<evidence type="ECO:0000313" key="2">
    <source>
        <dbReference type="EMBL" id="SDO42259.1"/>
    </source>
</evidence>
<evidence type="ECO:0000256" key="1">
    <source>
        <dbReference type="SAM" id="Phobius"/>
    </source>
</evidence>
<feature type="transmembrane region" description="Helical" evidence="1">
    <location>
        <begin position="42"/>
        <end position="65"/>
    </location>
</feature>
<evidence type="ECO:0000313" key="3">
    <source>
        <dbReference type="Proteomes" id="UP000242957"/>
    </source>
</evidence>
<accession>A0A1H0JFP2</accession>
<dbReference type="STRING" id="198616.SAMN05216193_11158"/>
<dbReference type="AlphaFoldDB" id="A0A1H0JFP2"/>
<dbReference type="Proteomes" id="UP000242957">
    <property type="component" value="Unassembled WGS sequence"/>
</dbReference>
<sequence>MEGLFSCPQRNLKLSSGMLGGGVALLIVGIVGAYGVDQHLSLPAVLAAHALTVLGPTSLKLGYVLRLIAQHQMRQPGWEECCAAG</sequence>
<dbReference type="RefSeq" id="WP_084311053.1">
    <property type="nucleotide sequence ID" value="NZ_FNIJ01000011.1"/>
</dbReference>
<dbReference type="OrthoDB" id="6905559at2"/>
<keyword evidence="1" id="KW-0812">Transmembrane</keyword>
<protein>
    <recommendedName>
        <fullName evidence="4">Transmembrane sensor/regulator PpyR</fullName>
    </recommendedName>
</protein>
<organism evidence="2 3">
    <name type="scientific">Pseudomonas jinjuensis</name>
    <dbReference type="NCBI Taxonomy" id="198616"/>
    <lineage>
        <taxon>Bacteria</taxon>
        <taxon>Pseudomonadati</taxon>
        <taxon>Pseudomonadota</taxon>
        <taxon>Gammaproteobacteria</taxon>
        <taxon>Pseudomonadales</taxon>
        <taxon>Pseudomonadaceae</taxon>
        <taxon>Pseudomonas</taxon>
    </lineage>
</organism>
<feature type="transmembrane region" description="Helical" evidence="1">
    <location>
        <begin position="12"/>
        <end position="36"/>
    </location>
</feature>
<keyword evidence="3" id="KW-1185">Reference proteome</keyword>